<name>A0A0A9DR55_ARUDO</name>
<dbReference type="AlphaFoldDB" id="A0A0A9DR55"/>
<reference evidence="1" key="2">
    <citation type="journal article" date="2015" name="Data Brief">
        <title>Shoot transcriptome of the giant reed, Arundo donax.</title>
        <authorList>
            <person name="Barrero R.A."/>
            <person name="Guerrero F.D."/>
            <person name="Moolhuijzen P."/>
            <person name="Goolsby J.A."/>
            <person name="Tidwell J."/>
            <person name="Bellgard S.E."/>
            <person name="Bellgard M.I."/>
        </authorList>
    </citation>
    <scope>NUCLEOTIDE SEQUENCE</scope>
    <source>
        <tissue evidence="1">Shoot tissue taken approximately 20 cm above the soil surface</tissue>
    </source>
</reference>
<reference evidence="1" key="1">
    <citation type="submission" date="2014-09" db="EMBL/GenBank/DDBJ databases">
        <authorList>
            <person name="Magalhaes I.L.F."/>
            <person name="Oliveira U."/>
            <person name="Santos F.R."/>
            <person name="Vidigal T.H.D.A."/>
            <person name="Brescovit A.D."/>
            <person name="Santos A.J."/>
        </authorList>
    </citation>
    <scope>NUCLEOTIDE SEQUENCE</scope>
    <source>
        <tissue evidence="1">Shoot tissue taken approximately 20 cm above the soil surface</tissue>
    </source>
</reference>
<sequence length="51" mass="6019">MYNENFVTLCAQDYSSCYTYISKTWHLISTARNFYGKKIFQEVKTVPSPMI</sequence>
<accession>A0A0A9DR55</accession>
<organism evidence="1">
    <name type="scientific">Arundo donax</name>
    <name type="common">Giant reed</name>
    <name type="synonym">Donax arundinaceus</name>
    <dbReference type="NCBI Taxonomy" id="35708"/>
    <lineage>
        <taxon>Eukaryota</taxon>
        <taxon>Viridiplantae</taxon>
        <taxon>Streptophyta</taxon>
        <taxon>Embryophyta</taxon>
        <taxon>Tracheophyta</taxon>
        <taxon>Spermatophyta</taxon>
        <taxon>Magnoliopsida</taxon>
        <taxon>Liliopsida</taxon>
        <taxon>Poales</taxon>
        <taxon>Poaceae</taxon>
        <taxon>PACMAD clade</taxon>
        <taxon>Arundinoideae</taxon>
        <taxon>Arundineae</taxon>
        <taxon>Arundo</taxon>
    </lineage>
</organism>
<proteinExistence type="predicted"/>
<protein>
    <submittedName>
        <fullName evidence="1">Uncharacterized protein</fullName>
    </submittedName>
</protein>
<dbReference type="EMBL" id="GBRH01209785">
    <property type="protein sequence ID" value="JAD88110.1"/>
    <property type="molecule type" value="Transcribed_RNA"/>
</dbReference>
<evidence type="ECO:0000313" key="1">
    <source>
        <dbReference type="EMBL" id="JAD88110.1"/>
    </source>
</evidence>